<dbReference type="GO" id="GO:0050906">
    <property type="term" value="P:detection of stimulus involved in sensory perception"/>
    <property type="evidence" value="ECO:0007669"/>
    <property type="project" value="UniProtKB-ARBA"/>
</dbReference>
<dbReference type="PANTHER" id="PTHR42643">
    <property type="entry name" value="IONOTROPIC RECEPTOR 20A-RELATED"/>
    <property type="match status" value="1"/>
</dbReference>
<dbReference type="FunCoup" id="E9GDQ7">
    <property type="interactions" value="63"/>
</dbReference>
<organism evidence="11 12">
    <name type="scientific">Daphnia pulex</name>
    <name type="common">Water flea</name>
    <dbReference type="NCBI Taxonomy" id="6669"/>
    <lineage>
        <taxon>Eukaryota</taxon>
        <taxon>Metazoa</taxon>
        <taxon>Ecdysozoa</taxon>
        <taxon>Arthropoda</taxon>
        <taxon>Crustacea</taxon>
        <taxon>Branchiopoda</taxon>
        <taxon>Diplostraca</taxon>
        <taxon>Cladocera</taxon>
        <taxon>Anomopoda</taxon>
        <taxon>Daphniidae</taxon>
        <taxon>Daphnia</taxon>
    </lineage>
</organism>
<comment type="subcellular location">
    <subcellularLocation>
        <location evidence="1">Cell membrane</location>
        <topology evidence="1">Multi-pass membrane protein</topology>
    </subcellularLocation>
</comment>
<evidence type="ECO:0000256" key="7">
    <source>
        <dbReference type="ARBA" id="ARBA00023170"/>
    </source>
</evidence>
<proteinExistence type="inferred from homology"/>
<keyword evidence="12" id="KW-1185">Reference proteome</keyword>
<reference evidence="11 12" key="1">
    <citation type="journal article" date="2011" name="Science">
        <title>The ecoresponsive genome of Daphnia pulex.</title>
        <authorList>
            <person name="Colbourne J.K."/>
            <person name="Pfrender M.E."/>
            <person name="Gilbert D."/>
            <person name="Thomas W.K."/>
            <person name="Tucker A."/>
            <person name="Oakley T.H."/>
            <person name="Tokishita S."/>
            <person name="Aerts A."/>
            <person name="Arnold G.J."/>
            <person name="Basu M.K."/>
            <person name="Bauer D.J."/>
            <person name="Caceres C.E."/>
            <person name="Carmel L."/>
            <person name="Casola C."/>
            <person name="Choi J.H."/>
            <person name="Detter J.C."/>
            <person name="Dong Q."/>
            <person name="Dusheyko S."/>
            <person name="Eads B.D."/>
            <person name="Frohlich T."/>
            <person name="Geiler-Samerotte K.A."/>
            <person name="Gerlach D."/>
            <person name="Hatcher P."/>
            <person name="Jogdeo S."/>
            <person name="Krijgsveld J."/>
            <person name="Kriventseva E.V."/>
            <person name="Kultz D."/>
            <person name="Laforsch C."/>
            <person name="Lindquist E."/>
            <person name="Lopez J."/>
            <person name="Manak J.R."/>
            <person name="Muller J."/>
            <person name="Pangilinan J."/>
            <person name="Patwardhan R.P."/>
            <person name="Pitluck S."/>
            <person name="Pritham E.J."/>
            <person name="Rechtsteiner A."/>
            <person name="Rho M."/>
            <person name="Rogozin I.B."/>
            <person name="Sakarya O."/>
            <person name="Salamov A."/>
            <person name="Schaack S."/>
            <person name="Shapiro H."/>
            <person name="Shiga Y."/>
            <person name="Skalitzky C."/>
            <person name="Smith Z."/>
            <person name="Souvorov A."/>
            <person name="Sung W."/>
            <person name="Tang Z."/>
            <person name="Tsuchiya D."/>
            <person name="Tu H."/>
            <person name="Vos H."/>
            <person name="Wang M."/>
            <person name="Wolf Y.I."/>
            <person name="Yamagata H."/>
            <person name="Yamada T."/>
            <person name="Ye Y."/>
            <person name="Shaw J.R."/>
            <person name="Andrews J."/>
            <person name="Crease T.J."/>
            <person name="Tang H."/>
            <person name="Lucas S.M."/>
            <person name="Robertson H.M."/>
            <person name="Bork P."/>
            <person name="Koonin E.V."/>
            <person name="Zdobnov E.M."/>
            <person name="Grigoriev I.V."/>
            <person name="Lynch M."/>
            <person name="Boore J.L."/>
        </authorList>
    </citation>
    <scope>NUCLEOTIDE SEQUENCE [LARGE SCALE GENOMIC DNA]</scope>
</reference>
<gene>
    <name evidence="11" type="ORF">DAPPUDRAFT_241220</name>
</gene>
<name>E9GDQ7_DAPPU</name>
<dbReference type="GO" id="GO:0005886">
    <property type="term" value="C:plasma membrane"/>
    <property type="evidence" value="ECO:0007669"/>
    <property type="project" value="UniProtKB-SubCell"/>
</dbReference>
<dbReference type="Pfam" id="PF00060">
    <property type="entry name" value="Lig_chan"/>
    <property type="match status" value="1"/>
</dbReference>
<dbReference type="AlphaFoldDB" id="E9GDQ7"/>
<comment type="similarity">
    <text evidence="2">Belongs to the glutamate-gated ion channel (TC 1.A.10.1) family.</text>
</comment>
<evidence type="ECO:0000256" key="4">
    <source>
        <dbReference type="ARBA" id="ARBA00022692"/>
    </source>
</evidence>
<evidence type="ECO:0000256" key="3">
    <source>
        <dbReference type="ARBA" id="ARBA00022475"/>
    </source>
</evidence>
<keyword evidence="6 9" id="KW-0472">Membrane</keyword>
<evidence type="ECO:0000256" key="1">
    <source>
        <dbReference type="ARBA" id="ARBA00004651"/>
    </source>
</evidence>
<evidence type="ECO:0000313" key="11">
    <source>
        <dbReference type="EMBL" id="EFX82122.1"/>
    </source>
</evidence>
<feature type="transmembrane region" description="Helical" evidence="9">
    <location>
        <begin position="470"/>
        <end position="489"/>
    </location>
</feature>
<dbReference type="EMBL" id="GL732540">
    <property type="protein sequence ID" value="EFX82122.1"/>
    <property type="molecule type" value="Genomic_DNA"/>
</dbReference>
<dbReference type="InParanoid" id="E9GDQ7"/>
<accession>E9GDQ7</accession>
<keyword evidence="7" id="KW-0675">Receptor</keyword>
<protein>
    <recommendedName>
        <fullName evidence="10">Ionotropic glutamate receptor C-terminal domain-containing protein</fullName>
    </recommendedName>
</protein>
<evidence type="ECO:0000256" key="6">
    <source>
        <dbReference type="ARBA" id="ARBA00023136"/>
    </source>
</evidence>
<dbReference type="Proteomes" id="UP000000305">
    <property type="component" value="Unassembled WGS sequence"/>
</dbReference>
<dbReference type="eggNOG" id="KOG1053">
    <property type="taxonomic scope" value="Eukaryota"/>
</dbReference>
<keyword evidence="3" id="KW-1003">Cell membrane</keyword>
<keyword evidence="4 9" id="KW-0812">Transmembrane</keyword>
<feature type="transmembrane region" description="Helical" evidence="9">
    <location>
        <begin position="283"/>
        <end position="307"/>
    </location>
</feature>
<keyword evidence="5 9" id="KW-1133">Transmembrane helix</keyword>
<dbReference type="GO" id="GO:0015276">
    <property type="term" value="F:ligand-gated monoatomic ion channel activity"/>
    <property type="evidence" value="ECO:0007669"/>
    <property type="project" value="InterPro"/>
</dbReference>
<feature type="transmembrane region" description="Helical" evidence="9">
    <location>
        <begin position="211"/>
        <end position="233"/>
    </location>
</feature>
<dbReference type="OrthoDB" id="6375714at2759"/>
<sequence length="508" mass="57633">MKIDDDIDDVTTPMAFEPYRFLIPVQDDTANINAVIKPFQWPVGTADRIVYLIVLSFVAGVWCLAAFIFVQAYGDQTADVHTLKVQYAQWPTPPRCLEYVKPRWEGNPKGLSGPLKGGVIIDYLAARFNFTYEMVRVTENRMEPLKKERGLFSYLFENQSDLLVVGVPPTHERIKVVDLVPWAHECYNFLVAVHDDSANFKAVIKPYQWPVWLGIAISMICVIAVLYSIQWYLDRHSHQSLTSQQMSHRRSTLVGKHYLYVFGNLVTQGGPCTSKRLPFRLVAGVWTLAAFIFVQAYNSILFTYVVATVNRPLINSINDILDSNDIQLLDPNATGVFLKIKKNLNSTPNSRCNLVSECISWVTPGSRKVFADARSQQLDAIKDNYEKTGKCGLQLAKECFMSTTVGMALQKHSRYTDTINMGLLQLQQTGIIDYWDLWFRKMPLQCSANINSEYSKKPSTVHSSLSLKNLTGAFVVLLIGFSCSLFVFLCEQITKFARRHCRASMQQL</sequence>
<evidence type="ECO:0000256" key="9">
    <source>
        <dbReference type="SAM" id="Phobius"/>
    </source>
</evidence>
<evidence type="ECO:0000259" key="10">
    <source>
        <dbReference type="Pfam" id="PF00060"/>
    </source>
</evidence>
<dbReference type="FunFam" id="1.10.287.70:FF:000302">
    <property type="entry name" value="Uncharacterized protein"/>
    <property type="match status" value="1"/>
</dbReference>
<keyword evidence="8" id="KW-0325">Glycoprotein</keyword>
<dbReference type="KEGG" id="dpx:DAPPUDRAFT_241220"/>
<dbReference type="InterPro" id="IPR001320">
    <property type="entry name" value="Iontro_rcpt_C"/>
</dbReference>
<feature type="domain" description="Ionotropic glutamate receptor C-terminal" evidence="10">
    <location>
        <begin position="209"/>
        <end position="481"/>
    </location>
</feature>
<dbReference type="PANTHER" id="PTHR42643:SF24">
    <property type="entry name" value="IONOTROPIC RECEPTOR 60A"/>
    <property type="match status" value="1"/>
</dbReference>
<evidence type="ECO:0000256" key="2">
    <source>
        <dbReference type="ARBA" id="ARBA00008685"/>
    </source>
</evidence>
<dbReference type="Gene3D" id="1.10.287.70">
    <property type="match status" value="1"/>
</dbReference>
<dbReference type="InterPro" id="IPR052192">
    <property type="entry name" value="Insect_Ionotropic_Sensory_Rcpt"/>
</dbReference>
<feature type="transmembrane region" description="Helical" evidence="9">
    <location>
        <begin position="49"/>
        <end position="70"/>
    </location>
</feature>
<dbReference type="PhylomeDB" id="E9GDQ7"/>
<evidence type="ECO:0000256" key="8">
    <source>
        <dbReference type="ARBA" id="ARBA00023180"/>
    </source>
</evidence>
<evidence type="ECO:0000313" key="12">
    <source>
        <dbReference type="Proteomes" id="UP000000305"/>
    </source>
</evidence>
<dbReference type="Gene3D" id="3.40.190.10">
    <property type="entry name" value="Periplasmic binding protein-like II"/>
    <property type="match status" value="2"/>
</dbReference>
<evidence type="ECO:0000256" key="5">
    <source>
        <dbReference type="ARBA" id="ARBA00022989"/>
    </source>
</evidence>
<dbReference type="STRING" id="6669.E9GDQ7"/>
<dbReference type="SUPFAM" id="SSF53850">
    <property type="entry name" value="Periplasmic binding protein-like II"/>
    <property type="match status" value="1"/>
</dbReference>
<dbReference type="HOGENOM" id="CLU_007257_4_2_1"/>